<keyword evidence="2" id="KW-1185">Reference proteome</keyword>
<dbReference type="AlphaFoldDB" id="A0AA37WE00"/>
<sequence length="142" mass="15858">MKNLYVFLIISILSIVSCEKEMATPPLPNCDENTEINADEYQNAMTEGVEIMKVEIVDQCLNITYSASGCSGDSWKVSLIDSGDILESMPPQRNLKFSLENQEVCLAFITKTTSFDISNLQIEGNSVVLNINDSDENILFEY</sequence>
<protein>
    <submittedName>
        <fullName evidence="1">Uncharacterized protein</fullName>
    </submittedName>
</protein>
<evidence type="ECO:0000313" key="1">
    <source>
        <dbReference type="EMBL" id="GLR15615.1"/>
    </source>
</evidence>
<evidence type="ECO:0000313" key="2">
    <source>
        <dbReference type="Proteomes" id="UP001156666"/>
    </source>
</evidence>
<reference evidence="1" key="2">
    <citation type="submission" date="2023-01" db="EMBL/GenBank/DDBJ databases">
        <title>Draft genome sequence of Portibacter lacus strain NBRC 108769.</title>
        <authorList>
            <person name="Sun Q."/>
            <person name="Mori K."/>
        </authorList>
    </citation>
    <scope>NUCLEOTIDE SEQUENCE</scope>
    <source>
        <strain evidence="1">NBRC 108769</strain>
    </source>
</reference>
<comment type="caution">
    <text evidence="1">The sequence shown here is derived from an EMBL/GenBank/DDBJ whole genome shotgun (WGS) entry which is preliminary data.</text>
</comment>
<proteinExistence type="predicted"/>
<name>A0AA37WE00_9BACT</name>
<dbReference type="PROSITE" id="PS51257">
    <property type="entry name" value="PROKAR_LIPOPROTEIN"/>
    <property type="match status" value="1"/>
</dbReference>
<organism evidence="1 2">
    <name type="scientific">Portibacter lacus</name>
    <dbReference type="NCBI Taxonomy" id="1099794"/>
    <lineage>
        <taxon>Bacteria</taxon>
        <taxon>Pseudomonadati</taxon>
        <taxon>Bacteroidota</taxon>
        <taxon>Saprospiria</taxon>
        <taxon>Saprospirales</taxon>
        <taxon>Haliscomenobacteraceae</taxon>
        <taxon>Portibacter</taxon>
    </lineage>
</organism>
<dbReference type="EMBL" id="BSOH01000001">
    <property type="protein sequence ID" value="GLR15615.1"/>
    <property type="molecule type" value="Genomic_DNA"/>
</dbReference>
<dbReference type="RefSeq" id="WP_235292515.1">
    <property type="nucleotide sequence ID" value="NZ_BSOH01000001.1"/>
</dbReference>
<accession>A0AA37WE00</accession>
<reference evidence="1" key="1">
    <citation type="journal article" date="2014" name="Int. J. Syst. Evol. Microbiol.">
        <title>Complete genome sequence of Corynebacterium casei LMG S-19264T (=DSM 44701T), isolated from a smear-ripened cheese.</title>
        <authorList>
            <consortium name="US DOE Joint Genome Institute (JGI-PGF)"/>
            <person name="Walter F."/>
            <person name="Albersmeier A."/>
            <person name="Kalinowski J."/>
            <person name="Ruckert C."/>
        </authorList>
    </citation>
    <scope>NUCLEOTIDE SEQUENCE</scope>
    <source>
        <strain evidence="1">NBRC 108769</strain>
    </source>
</reference>
<dbReference type="Proteomes" id="UP001156666">
    <property type="component" value="Unassembled WGS sequence"/>
</dbReference>
<gene>
    <name evidence="1" type="ORF">GCM10007940_02300</name>
</gene>